<reference evidence="2" key="1">
    <citation type="submission" date="2021-01" db="UniProtKB">
        <authorList>
            <consortium name="EnsemblMetazoa"/>
        </authorList>
    </citation>
    <scope>IDENTIFICATION</scope>
</reference>
<proteinExistence type="predicted"/>
<organism evidence="2 3">
    <name type="scientific">Clytia hemisphaerica</name>
    <dbReference type="NCBI Taxonomy" id="252671"/>
    <lineage>
        <taxon>Eukaryota</taxon>
        <taxon>Metazoa</taxon>
        <taxon>Cnidaria</taxon>
        <taxon>Hydrozoa</taxon>
        <taxon>Hydroidolina</taxon>
        <taxon>Leptothecata</taxon>
        <taxon>Obeliida</taxon>
        <taxon>Clytiidae</taxon>
        <taxon>Clytia</taxon>
    </lineage>
</organism>
<evidence type="ECO:0000313" key="3">
    <source>
        <dbReference type="Proteomes" id="UP000594262"/>
    </source>
</evidence>
<dbReference type="Proteomes" id="UP000594262">
    <property type="component" value="Unplaced"/>
</dbReference>
<protein>
    <recommendedName>
        <fullName evidence="1">Ubiquitin-like domain-containing protein</fullName>
    </recommendedName>
</protein>
<keyword evidence="3" id="KW-1185">Reference proteome</keyword>
<name>A0A7M5V793_9CNID</name>
<dbReference type="CDD" id="cd17039">
    <property type="entry name" value="Ubl_ubiquitin_like"/>
    <property type="match status" value="3"/>
</dbReference>
<dbReference type="OrthoDB" id="604226at2759"/>
<dbReference type="GO" id="GO:0005654">
    <property type="term" value="C:nucleoplasm"/>
    <property type="evidence" value="ECO:0007669"/>
    <property type="project" value="TreeGrafter"/>
</dbReference>
<dbReference type="GO" id="GO:0070628">
    <property type="term" value="F:proteasome binding"/>
    <property type="evidence" value="ECO:0007669"/>
    <property type="project" value="TreeGrafter"/>
</dbReference>
<sequence length="404" mass="48550">MNQSYCIDCGFYNQGASWAQSTTCDRCNIPSINCYRRRIEIWSLNTERRTLICSFDIHPSSYIEDVKQRVSKKTGISFKDYRLYRFREDRPAERESQLMEWHPLDDYETIDYHYSNTVNYGLKVNKYMMVENKAKISIMSNTLPYRVERARHKMSNKNSQKIRDRYNINCISTFRLNFLTKTVELKFKNFRLIRDVKIHIQKEFNIRVGDQVLIYKGKKLMENQLTRDVFLENQINSLRDVSISLVIEKKPFMLKISPQIRSQSWFSISINDSDNIEEMKQQIQAETEIPIQNIHLIDQKTQDILCDTKKVEEYKFLDQSVITLQQKLSIRLHFAKDNRVEERVEILPEYEKRTVLDLLEEIRESFLPKEMNVEEIRYHRYGTLITRIYEIDFRIKKIKKCSIM</sequence>
<dbReference type="EnsemblMetazoa" id="CLYHEMT004836.1">
    <property type="protein sequence ID" value="CLYHEMP004836.1"/>
    <property type="gene ID" value="CLYHEMG004836"/>
</dbReference>
<feature type="domain" description="Ubiquitin-like" evidence="1">
    <location>
        <begin position="174"/>
        <end position="234"/>
    </location>
</feature>
<dbReference type="PROSITE" id="PS50053">
    <property type="entry name" value="UBIQUITIN_2"/>
    <property type="match status" value="2"/>
</dbReference>
<dbReference type="SMART" id="SM00213">
    <property type="entry name" value="UBQ"/>
    <property type="match status" value="2"/>
</dbReference>
<dbReference type="Pfam" id="PF00240">
    <property type="entry name" value="ubiquitin"/>
    <property type="match status" value="2"/>
</dbReference>
<dbReference type="PANTHER" id="PTHR10621:SF0">
    <property type="entry name" value="UV EXCISION REPAIR PROTEIN RAD23"/>
    <property type="match status" value="1"/>
</dbReference>
<dbReference type="InterPro" id="IPR029071">
    <property type="entry name" value="Ubiquitin-like_domsf"/>
</dbReference>
<dbReference type="GO" id="GO:0043130">
    <property type="term" value="F:ubiquitin binding"/>
    <property type="evidence" value="ECO:0007669"/>
    <property type="project" value="TreeGrafter"/>
</dbReference>
<dbReference type="GO" id="GO:0043161">
    <property type="term" value="P:proteasome-mediated ubiquitin-dependent protein catabolic process"/>
    <property type="evidence" value="ECO:0007669"/>
    <property type="project" value="TreeGrafter"/>
</dbReference>
<dbReference type="InterPro" id="IPR000626">
    <property type="entry name" value="Ubiquitin-like_dom"/>
</dbReference>
<dbReference type="PANTHER" id="PTHR10621">
    <property type="entry name" value="UV EXCISION REPAIR PROTEIN RAD23"/>
    <property type="match status" value="1"/>
</dbReference>
<dbReference type="SUPFAM" id="SSF54236">
    <property type="entry name" value="Ubiquitin-like"/>
    <property type="match status" value="2"/>
</dbReference>
<dbReference type="GO" id="GO:0031593">
    <property type="term" value="F:polyubiquitin modification-dependent protein binding"/>
    <property type="evidence" value="ECO:0007669"/>
    <property type="project" value="TreeGrafter"/>
</dbReference>
<evidence type="ECO:0000259" key="1">
    <source>
        <dbReference type="PROSITE" id="PS50053"/>
    </source>
</evidence>
<dbReference type="AlphaFoldDB" id="A0A7M5V793"/>
<feature type="domain" description="Ubiquitin-like" evidence="1">
    <location>
        <begin position="254"/>
        <end position="324"/>
    </location>
</feature>
<evidence type="ECO:0000313" key="2">
    <source>
        <dbReference type="EnsemblMetazoa" id="CLYHEMP004836.1"/>
    </source>
</evidence>
<dbReference type="Gene3D" id="3.10.20.90">
    <property type="entry name" value="Phosphatidylinositol 3-kinase Catalytic Subunit, Chain A, domain 1"/>
    <property type="match status" value="2"/>
</dbReference>
<dbReference type="GO" id="GO:0005829">
    <property type="term" value="C:cytosol"/>
    <property type="evidence" value="ECO:0007669"/>
    <property type="project" value="TreeGrafter"/>
</dbReference>
<accession>A0A7M5V793</accession>